<dbReference type="AlphaFoldDB" id="A0A437MPE2"/>
<protein>
    <submittedName>
        <fullName evidence="2">Pyridoxamine 5'-phosphate oxidase family protein</fullName>
    </submittedName>
</protein>
<dbReference type="PANTHER" id="PTHR34071">
    <property type="entry name" value="5-NITROIMIDAZOLE ANTIBIOTICS RESISTANCE PROTEIN, NIMA-FAMILY-RELATED PROTEIN-RELATED"/>
    <property type="match status" value="1"/>
</dbReference>
<dbReference type="SUPFAM" id="SSF50475">
    <property type="entry name" value="FMN-binding split barrel"/>
    <property type="match status" value="1"/>
</dbReference>
<proteinExistence type="predicted"/>
<dbReference type="InterPro" id="IPR024747">
    <property type="entry name" value="Pyridox_Oxase-rel"/>
</dbReference>
<evidence type="ECO:0000256" key="1">
    <source>
        <dbReference type="SAM" id="MobiDB-lite"/>
    </source>
</evidence>
<evidence type="ECO:0000313" key="3">
    <source>
        <dbReference type="Proteomes" id="UP000282957"/>
    </source>
</evidence>
<name>A0A437MPE2_9PROT</name>
<feature type="region of interest" description="Disordered" evidence="1">
    <location>
        <begin position="1"/>
        <end position="20"/>
    </location>
</feature>
<gene>
    <name evidence="2" type="ORF">EOD42_05250</name>
</gene>
<dbReference type="Gene3D" id="2.30.110.10">
    <property type="entry name" value="Electron Transport, Fmn-binding Protein, Chain A"/>
    <property type="match status" value="1"/>
</dbReference>
<dbReference type="Proteomes" id="UP000282957">
    <property type="component" value="Unassembled WGS sequence"/>
</dbReference>
<dbReference type="EMBL" id="SACL01000001">
    <property type="protein sequence ID" value="RVT99495.1"/>
    <property type="molecule type" value="Genomic_DNA"/>
</dbReference>
<reference evidence="2 3" key="1">
    <citation type="submission" date="2019-01" db="EMBL/GenBank/DDBJ databases">
        <authorList>
            <person name="Chen W.-M."/>
        </authorList>
    </citation>
    <scope>NUCLEOTIDE SEQUENCE [LARGE SCALE GENOMIC DNA]</scope>
    <source>
        <strain evidence="2 3">CCP-6</strain>
    </source>
</reference>
<organism evidence="2 3">
    <name type="scientific">Rhodovarius crocodyli</name>
    <dbReference type="NCBI Taxonomy" id="1979269"/>
    <lineage>
        <taxon>Bacteria</taxon>
        <taxon>Pseudomonadati</taxon>
        <taxon>Pseudomonadota</taxon>
        <taxon>Alphaproteobacteria</taxon>
        <taxon>Acetobacterales</taxon>
        <taxon>Roseomonadaceae</taxon>
        <taxon>Rhodovarius</taxon>
    </lineage>
</organism>
<dbReference type="RefSeq" id="WP_127786389.1">
    <property type="nucleotide sequence ID" value="NZ_SACL01000001.1"/>
</dbReference>
<dbReference type="InterPro" id="IPR012349">
    <property type="entry name" value="Split_barrel_FMN-bd"/>
</dbReference>
<accession>A0A437MPE2</accession>
<evidence type="ECO:0000313" key="2">
    <source>
        <dbReference type="EMBL" id="RVT99495.1"/>
    </source>
</evidence>
<comment type="caution">
    <text evidence="2">The sequence shown here is derived from an EMBL/GenBank/DDBJ whole genome shotgun (WGS) entry which is preliminary data.</text>
</comment>
<dbReference type="OrthoDB" id="116031at2"/>
<sequence>MSEAESYPVTNRNKVKRKPQRGSYDKQAVYDILDSAMICHIAYVIDGQPYCTPTSFWREGDDLIWHGSSASRMVRAQSGGVPVCLTVTHLDAVILARCGFNHSVNYRSVMAYGTAHIVDDLDEKHKLIDAFLDRFFPGRAATMRPATVQEVKATTFIRMKIDDASAKVRDLHIADDEEDYAWPAWTALYPVKQVIGPAEECPRQLPDVKMPEGMAGWTPGRKLDEVMLEMYREHYEK</sequence>
<keyword evidence="3" id="KW-1185">Reference proteome</keyword>
<dbReference type="PANTHER" id="PTHR34071:SF2">
    <property type="entry name" value="FLAVIN-NUCLEOTIDE-BINDING PROTEIN"/>
    <property type="match status" value="1"/>
</dbReference>
<dbReference type="Pfam" id="PF12900">
    <property type="entry name" value="Pyridox_ox_2"/>
    <property type="match status" value="1"/>
</dbReference>